<keyword evidence="4" id="KW-1185">Reference proteome</keyword>
<evidence type="ECO:0000313" key="3">
    <source>
        <dbReference type="EMBL" id="ABE62717.1"/>
    </source>
</evidence>
<dbReference type="Pfam" id="PF04972">
    <property type="entry name" value="BON"/>
    <property type="match status" value="3"/>
</dbReference>
<dbReference type="KEGG" id="nha:Nham_1909"/>
<evidence type="ECO:0000259" key="2">
    <source>
        <dbReference type="PROSITE" id="PS50914"/>
    </source>
</evidence>
<accession>Q1QM30</accession>
<evidence type="ECO:0000256" key="1">
    <source>
        <dbReference type="ARBA" id="ARBA00022729"/>
    </source>
</evidence>
<dbReference type="Proteomes" id="UP000001953">
    <property type="component" value="Chromosome"/>
</dbReference>
<sequence length="215" mass="23632">MTDSQLRQDIIDEFDFDPAFDGEHIGVAVDSNVVSLTGHVTSYAQKVAAIAAARRVKGVHAIAENIEVRYSFQAKTADDQIAKRAIDILTWDVIVPDTVEVLVQDGWVTISGHVNSYYQKTAAEDDVRKLSGVRGVTNTITIKPRAEASNVKTKIELALKRHAEIEANAIRVTVENGNKVILDGKVDNWDERRAAENAAWSAPGVAFVEDHLTIR</sequence>
<keyword evidence="1" id="KW-0732">Signal</keyword>
<protein>
    <submittedName>
        <fullName evidence="3">Transport-associated protein</fullName>
    </submittedName>
</protein>
<dbReference type="InterPro" id="IPR007055">
    <property type="entry name" value="BON_dom"/>
</dbReference>
<dbReference type="EMBL" id="CP000319">
    <property type="protein sequence ID" value="ABE62717.1"/>
    <property type="molecule type" value="Genomic_DNA"/>
</dbReference>
<proteinExistence type="predicted"/>
<feature type="domain" description="BON" evidence="2">
    <location>
        <begin position="2"/>
        <end position="70"/>
    </location>
</feature>
<dbReference type="InterPro" id="IPR051686">
    <property type="entry name" value="Lipoprotein_DolP"/>
</dbReference>
<dbReference type="RefSeq" id="WP_011510397.1">
    <property type="nucleotide sequence ID" value="NC_007964.1"/>
</dbReference>
<dbReference type="InterPro" id="IPR014004">
    <property type="entry name" value="Transpt-assoc_nodulatn_dom_bac"/>
</dbReference>
<organism evidence="3 4">
    <name type="scientific">Nitrobacter hamburgensis (strain DSM 10229 / NCIMB 13809 / X14)</name>
    <dbReference type="NCBI Taxonomy" id="323097"/>
    <lineage>
        <taxon>Bacteria</taxon>
        <taxon>Pseudomonadati</taxon>
        <taxon>Pseudomonadota</taxon>
        <taxon>Alphaproteobacteria</taxon>
        <taxon>Hyphomicrobiales</taxon>
        <taxon>Nitrobacteraceae</taxon>
        <taxon>Nitrobacter</taxon>
    </lineage>
</organism>
<dbReference type="OrthoDB" id="870892at2"/>
<dbReference type="PROSITE" id="PS50914">
    <property type="entry name" value="BON"/>
    <property type="match status" value="3"/>
</dbReference>
<feature type="domain" description="BON" evidence="2">
    <location>
        <begin position="77"/>
        <end position="144"/>
    </location>
</feature>
<name>Q1QM30_NITHX</name>
<dbReference type="PANTHER" id="PTHR34606:SF4">
    <property type="entry name" value="OUTER MEMBRANE LIPOPROTEIN DOLP"/>
    <property type="match status" value="1"/>
</dbReference>
<dbReference type="eggNOG" id="COG2823">
    <property type="taxonomic scope" value="Bacteria"/>
</dbReference>
<gene>
    <name evidence="3" type="ordered locus">Nham_1909</name>
</gene>
<evidence type="ECO:0000313" key="4">
    <source>
        <dbReference type="Proteomes" id="UP000001953"/>
    </source>
</evidence>
<dbReference type="HOGENOM" id="CLU_082070_0_0_5"/>
<dbReference type="Gene3D" id="3.30.1340.30">
    <property type="match status" value="3"/>
</dbReference>
<dbReference type="AlphaFoldDB" id="Q1QM30"/>
<dbReference type="STRING" id="323097.Nham_1909"/>
<dbReference type="SMART" id="SM00749">
    <property type="entry name" value="BON"/>
    <property type="match status" value="2"/>
</dbReference>
<dbReference type="PANTHER" id="PTHR34606">
    <property type="entry name" value="BON DOMAIN-CONTAINING PROTEIN"/>
    <property type="match status" value="1"/>
</dbReference>
<feature type="domain" description="BON" evidence="2">
    <location>
        <begin position="147"/>
        <end position="215"/>
    </location>
</feature>
<reference evidence="3 4" key="1">
    <citation type="submission" date="2006-03" db="EMBL/GenBank/DDBJ databases">
        <title>Complete sequence of chromosome of Nitrobacter hamburgensis X14.</title>
        <authorList>
            <consortium name="US DOE Joint Genome Institute"/>
            <person name="Copeland A."/>
            <person name="Lucas S."/>
            <person name="Lapidus A."/>
            <person name="Barry K."/>
            <person name="Detter J.C."/>
            <person name="Glavina del Rio T."/>
            <person name="Hammon N."/>
            <person name="Israni S."/>
            <person name="Dalin E."/>
            <person name="Tice H."/>
            <person name="Pitluck S."/>
            <person name="Chain P."/>
            <person name="Malfatti S."/>
            <person name="Shin M."/>
            <person name="Vergez L."/>
            <person name="Schmutz J."/>
            <person name="Larimer F."/>
            <person name="Land M."/>
            <person name="Hauser L."/>
            <person name="Kyrpides N."/>
            <person name="Ivanova N."/>
            <person name="Ward B."/>
            <person name="Arp D."/>
            <person name="Klotz M."/>
            <person name="Stein L."/>
            <person name="O'Mullan G."/>
            <person name="Starkenburg S."/>
            <person name="Sayavedra L."/>
            <person name="Poret-Peterson A.T."/>
            <person name="Gentry M.E."/>
            <person name="Bruce D."/>
            <person name="Richardson P."/>
        </authorList>
    </citation>
    <scope>NUCLEOTIDE SEQUENCE [LARGE SCALE GENOMIC DNA]</scope>
    <source>
        <strain evidence="4">DSM 10229 / NCIMB 13809 / X14</strain>
    </source>
</reference>